<dbReference type="SMART" id="SM00432">
    <property type="entry name" value="MADS"/>
    <property type="match status" value="1"/>
</dbReference>
<dbReference type="GO" id="GO:0000981">
    <property type="term" value="F:DNA-binding transcription factor activity, RNA polymerase II-specific"/>
    <property type="evidence" value="ECO:0007669"/>
    <property type="project" value="TreeGrafter"/>
</dbReference>
<keyword evidence="4" id="KW-0804">Transcription</keyword>
<keyword evidence="5" id="KW-0539">Nucleus</keyword>
<evidence type="ECO:0000256" key="6">
    <source>
        <dbReference type="SAM" id="MobiDB-lite"/>
    </source>
</evidence>
<dbReference type="PANTHER" id="PTHR11945">
    <property type="entry name" value="MADS BOX PROTEIN"/>
    <property type="match status" value="1"/>
</dbReference>
<dbReference type="InterPro" id="IPR002100">
    <property type="entry name" value="TF_MADSbox"/>
</dbReference>
<dbReference type="GO" id="GO:0005634">
    <property type="term" value="C:nucleus"/>
    <property type="evidence" value="ECO:0007669"/>
    <property type="project" value="UniProtKB-SubCell"/>
</dbReference>
<gene>
    <name evidence="8" type="ORF">D0Y65_004451</name>
</gene>
<keyword evidence="3" id="KW-0238">DNA-binding</keyword>
<keyword evidence="2" id="KW-0805">Transcription regulation</keyword>
<accession>A0A445LR06</accession>
<dbReference type="Pfam" id="PF00319">
    <property type="entry name" value="SRF-TF"/>
    <property type="match status" value="1"/>
</dbReference>
<reference evidence="8 9" key="1">
    <citation type="submission" date="2018-09" db="EMBL/GenBank/DDBJ databases">
        <title>A high-quality reference genome of wild soybean provides a powerful tool to mine soybean genomes.</title>
        <authorList>
            <person name="Xie M."/>
            <person name="Chung C.Y.L."/>
            <person name="Li M.-W."/>
            <person name="Wong F.-L."/>
            <person name="Chan T.-F."/>
            <person name="Lam H.-M."/>
        </authorList>
    </citation>
    <scope>NUCLEOTIDE SEQUENCE [LARGE SCALE GENOMIC DNA]</scope>
    <source>
        <strain evidence="9">cv. W05</strain>
        <tissue evidence="8">Hypocotyl of etiolated seedlings</tissue>
    </source>
</reference>
<evidence type="ECO:0000259" key="7">
    <source>
        <dbReference type="PROSITE" id="PS50066"/>
    </source>
</evidence>
<dbReference type="PANTHER" id="PTHR11945:SF776">
    <property type="entry name" value="AGAMOUS-LIKE 50-RELATED"/>
    <property type="match status" value="1"/>
</dbReference>
<evidence type="ECO:0000313" key="8">
    <source>
        <dbReference type="EMBL" id="RZC25750.1"/>
    </source>
</evidence>
<evidence type="ECO:0000256" key="1">
    <source>
        <dbReference type="ARBA" id="ARBA00004123"/>
    </source>
</evidence>
<evidence type="ECO:0000256" key="2">
    <source>
        <dbReference type="ARBA" id="ARBA00023015"/>
    </source>
</evidence>
<name>A0A445LR06_GLYSO</name>
<dbReference type="EMBL" id="QZWG01000002">
    <property type="protein sequence ID" value="RZC25750.1"/>
    <property type="molecule type" value="Genomic_DNA"/>
</dbReference>
<protein>
    <submittedName>
        <fullName evidence="8">Agamous-like MADS-box protein AGL62</fullName>
    </submittedName>
</protein>
<proteinExistence type="predicted"/>
<dbReference type="InterPro" id="IPR036879">
    <property type="entry name" value="TF_MADSbox_sf"/>
</dbReference>
<keyword evidence="9" id="KW-1185">Reference proteome</keyword>
<evidence type="ECO:0000256" key="3">
    <source>
        <dbReference type="ARBA" id="ARBA00023125"/>
    </source>
</evidence>
<feature type="region of interest" description="Disordered" evidence="6">
    <location>
        <begin position="1"/>
        <end position="21"/>
    </location>
</feature>
<dbReference type="AlphaFoldDB" id="A0A445LR06"/>
<dbReference type="SUPFAM" id="SSF55455">
    <property type="entry name" value="SRF-like"/>
    <property type="match status" value="1"/>
</dbReference>
<dbReference type="GO" id="GO:0046983">
    <property type="term" value="F:protein dimerization activity"/>
    <property type="evidence" value="ECO:0007669"/>
    <property type="project" value="InterPro"/>
</dbReference>
<evidence type="ECO:0000256" key="4">
    <source>
        <dbReference type="ARBA" id="ARBA00023163"/>
    </source>
</evidence>
<comment type="subcellular location">
    <subcellularLocation>
        <location evidence="1">Nucleus</location>
    </subcellularLocation>
</comment>
<evidence type="ECO:0000256" key="5">
    <source>
        <dbReference type="ARBA" id="ARBA00023242"/>
    </source>
</evidence>
<organism evidence="8 9">
    <name type="scientific">Glycine soja</name>
    <name type="common">Wild soybean</name>
    <dbReference type="NCBI Taxonomy" id="3848"/>
    <lineage>
        <taxon>Eukaryota</taxon>
        <taxon>Viridiplantae</taxon>
        <taxon>Streptophyta</taxon>
        <taxon>Embryophyta</taxon>
        <taxon>Tracheophyta</taxon>
        <taxon>Spermatophyta</taxon>
        <taxon>Magnoliopsida</taxon>
        <taxon>eudicotyledons</taxon>
        <taxon>Gunneridae</taxon>
        <taxon>Pentapetalae</taxon>
        <taxon>rosids</taxon>
        <taxon>fabids</taxon>
        <taxon>Fabales</taxon>
        <taxon>Fabaceae</taxon>
        <taxon>Papilionoideae</taxon>
        <taxon>50 kb inversion clade</taxon>
        <taxon>NPAAA clade</taxon>
        <taxon>indigoferoid/millettioid clade</taxon>
        <taxon>Phaseoleae</taxon>
        <taxon>Glycine</taxon>
        <taxon>Glycine subgen. Soja</taxon>
    </lineage>
</organism>
<comment type="caution">
    <text evidence="8">The sequence shown here is derived from an EMBL/GenBank/DDBJ whole genome shotgun (WGS) entry which is preliminary data.</text>
</comment>
<sequence>MDSKSVPSLKGRIKKTKGQQKIEMKKVNNERYLQVTFSKRRTEIFKKASELAPLYSVDLAVILFSPCSRFFSFGSPNMDSFIQHYMMQAPSPTLILQHHGRA</sequence>
<dbReference type="Gene3D" id="3.40.1810.10">
    <property type="entry name" value="Transcription factor, MADS-box"/>
    <property type="match status" value="1"/>
</dbReference>
<dbReference type="GO" id="GO:0000978">
    <property type="term" value="F:RNA polymerase II cis-regulatory region sequence-specific DNA binding"/>
    <property type="evidence" value="ECO:0007669"/>
    <property type="project" value="TreeGrafter"/>
</dbReference>
<feature type="domain" description="MADS-box" evidence="7">
    <location>
        <begin position="17"/>
        <end position="77"/>
    </location>
</feature>
<dbReference type="PRINTS" id="PR00404">
    <property type="entry name" value="MADSDOMAIN"/>
</dbReference>
<dbReference type="PROSITE" id="PS50066">
    <property type="entry name" value="MADS_BOX_2"/>
    <property type="match status" value="1"/>
</dbReference>
<dbReference type="Proteomes" id="UP000289340">
    <property type="component" value="Chromosome 2"/>
</dbReference>
<evidence type="ECO:0000313" key="9">
    <source>
        <dbReference type="Proteomes" id="UP000289340"/>
    </source>
</evidence>